<dbReference type="AlphaFoldDB" id="A0AAD6M7F7"/>
<gene>
    <name evidence="2" type="ORF">NC653_027893</name>
</gene>
<dbReference type="EMBL" id="JAQIZT010000011">
    <property type="protein sequence ID" value="KAJ6979890.1"/>
    <property type="molecule type" value="Genomic_DNA"/>
</dbReference>
<feature type="compositionally biased region" description="Basic and acidic residues" evidence="1">
    <location>
        <begin position="7"/>
        <end position="17"/>
    </location>
</feature>
<evidence type="ECO:0000256" key="1">
    <source>
        <dbReference type="SAM" id="MobiDB-lite"/>
    </source>
</evidence>
<proteinExistence type="predicted"/>
<reference evidence="2" key="1">
    <citation type="journal article" date="2023" name="Mol. Ecol. Resour.">
        <title>Chromosome-level genome assembly of a triploid poplar Populus alba 'Berolinensis'.</title>
        <authorList>
            <person name="Chen S."/>
            <person name="Yu Y."/>
            <person name="Wang X."/>
            <person name="Wang S."/>
            <person name="Zhang T."/>
            <person name="Zhou Y."/>
            <person name="He R."/>
            <person name="Meng N."/>
            <person name="Wang Y."/>
            <person name="Liu W."/>
            <person name="Liu Z."/>
            <person name="Liu J."/>
            <person name="Guo Q."/>
            <person name="Huang H."/>
            <person name="Sederoff R.R."/>
            <person name="Wang G."/>
            <person name="Qu G."/>
            <person name="Chen S."/>
        </authorList>
    </citation>
    <scope>NUCLEOTIDE SEQUENCE</scope>
    <source>
        <strain evidence="2">SC-2020</strain>
    </source>
</reference>
<name>A0AAD6M7F7_9ROSI</name>
<evidence type="ECO:0000313" key="2">
    <source>
        <dbReference type="EMBL" id="KAJ6979890.1"/>
    </source>
</evidence>
<protein>
    <submittedName>
        <fullName evidence="2">Uncharacterized protein</fullName>
    </submittedName>
</protein>
<sequence>MDGALEATKEADQKIRDAVVGGKNHNKSHYNDDDDDNVVEDPVVFEVHKIDGPVDTAEYVQKY</sequence>
<dbReference type="Proteomes" id="UP001164929">
    <property type="component" value="Chromosome 11"/>
</dbReference>
<feature type="region of interest" description="Disordered" evidence="1">
    <location>
        <begin position="1"/>
        <end position="37"/>
    </location>
</feature>
<accession>A0AAD6M7F7</accession>
<evidence type="ECO:0000313" key="3">
    <source>
        <dbReference type="Proteomes" id="UP001164929"/>
    </source>
</evidence>
<organism evidence="2 3">
    <name type="scientific">Populus alba x Populus x berolinensis</name>
    <dbReference type="NCBI Taxonomy" id="444605"/>
    <lineage>
        <taxon>Eukaryota</taxon>
        <taxon>Viridiplantae</taxon>
        <taxon>Streptophyta</taxon>
        <taxon>Embryophyta</taxon>
        <taxon>Tracheophyta</taxon>
        <taxon>Spermatophyta</taxon>
        <taxon>Magnoliopsida</taxon>
        <taxon>eudicotyledons</taxon>
        <taxon>Gunneridae</taxon>
        <taxon>Pentapetalae</taxon>
        <taxon>rosids</taxon>
        <taxon>fabids</taxon>
        <taxon>Malpighiales</taxon>
        <taxon>Salicaceae</taxon>
        <taxon>Saliceae</taxon>
        <taxon>Populus</taxon>
    </lineage>
</organism>
<keyword evidence="3" id="KW-1185">Reference proteome</keyword>
<comment type="caution">
    <text evidence="2">The sequence shown here is derived from an EMBL/GenBank/DDBJ whole genome shotgun (WGS) entry which is preliminary data.</text>
</comment>